<dbReference type="InterPro" id="IPR012747">
    <property type="entry name" value="MocE_2FeS"/>
</dbReference>
<reference evidence="9" key="1">
    <citation type="submission" date="2011-06" db="EMBL/GenBank/DDBJ databases">
        <title>Complete genome sequence of Paenibacillus mucilaginosus KNP414.</title>
        <authorList>
            <person name="Wang J."/>
            <person name="Hu S."/>
            <person name="Hu X."/>
            <person name="Zhang B."/>
            <person name="Dong D."/>
            <person name="Zhang S."/>
            <person name="Zhao K."/>
            <person name="Wu D."/>
        </authorList>
    </citation>
    <scope>NUCLEOTIDE SEQUENCE [LARGE SCALE GENOMIC DNA]</scope>
    <source>
        <strain evidence="9">KNP414</strain>
    </source>
</reference>
<dbReference type="Pfam" id="PF00355">
    <property type="entry name" value="Rieske"/>
    <property type="match status" value="1"/>
</dbReference>
<dbReference type="KEGG" id="pms:KNP414_04439"/>
<keyword evidence="8" id="KW-0223">Dioxygenase</keyword>
<dbReference type="NCBIfam" id="TIGR02377">
    <property type="entry name" value="MocE_fam_FeS"/>
    <property type="match status" value="1"/>
</dbReference>
<evidence type="ECO:0000256" key="5">
    <source>
        <dbReference type="ARBA" id="ARBA00034078"/>
    </source>
</evidence>
<dbReference type="PROSITE" id="PS51296">
    <property type="entry name" value="RIESKE"/>
    <property type="match status" value="1"/>
</dbReference>
<evidence type="ECO:0000313" key="9">
    <source>
        <dbReference type="Proteomes" id="UP000006620"/>
    </source>
</evidence>
<keyword evidence="1" id="KW-0001">2Fe-2S</keyword>
<sequence length="106" mass="11937">MSIAQWVEACAAEEIEVEDVIRFDYGDRTFAIYRTENSKFYASDGYCTHEPVHLADGLVMGDVIECPKHNGRFDIPTGAAKRRPVCIALKTYPVKIEEGKVLIQID</sequence>
<comment type="similarity">
    <text evidence="6">Belongs to the bacterial ring-hydroxylating dioxygenase ferredoxin component family.</text>
</comment>
<evidence type="ECO:0000313" key="8">
    <source>
        <dbReference type="EMBL" id="AEI42970.1"/>
    </source>
</evidence>
<evidence type="ECO:0000259" key="7">
    <source>
        <dbReference type="PROSITE" id="PS51296"/>
    </source>
</evidence>
<keyword evidence="4" id="KW-0411">Iron-sulfur</keyword>
<evidence type="ECO:0000256" key="1">
    <source>
        <dbReference type="ARBA" id="ARBA00022714"/>
    </source>
</evidence>
<gene>
    <name evidence="8" type="ordered locus">KNP414_04439</name>
</gene>
<dbReference type="Gene3D" id="2.102.10.10">
    <property type="entry name" value="Rieske [2Fe-2S] iron-sulphur domain"/>
    <property type="match status" value="1"/>
</dbReference>
<dbReference type="InterPro" id="IPR017941">
    <property type="entry name" value="Rieske_2Fe-2S"/>
</dbReference>
<dbReference type="PANTHER" id="PTHR21496">
    <property type="entry name" value="FERREDOXIN-RELATED"/>
    <property type="match status" value="1"/>
</dbReference>
<evidence type="ECO:0000256" key="2">
    <source>
        <dbReference type="ARBA" id="ARBA00022723"/>
    </source>
</evidence>
<dbReference type="RefSeq" id="WP_013918124.1">
    <property type="nucleotide sequence ID" value="NC_015690.1"/>
</dbReference>
<evidence type="ECO:0000256" key="4">
    <source>
        <dbReference type="ARBA" id="ARBA00023014"/>
    </source>
</evidence>
<dbReference type="CDD" id="cd03528">
    <property type="entry name" value="Rieske_RO_ferredoxin"/>
    <property type="match status" value="1"/>
</dbReference>
<accession>F8F6L6</accession>
<reference evidence="8 9" key="2">
    <citation type="journal article" date="2013" name="Genome Announc.">
        <title>Genome Sequence of Growth-Improving Paenibacillus mucilaginosus Strain KNP414.</title>
        <authorList>
            <person name="Lu J.J."/>
            <person name="Wang J.F."/>
            <person name="Hu X.F."/>
        </authorList>
    </citation>
    <scope>NUCLEOTIDE SEQUENCE [LARGE SCALE GENOMIC DNA]</scope>
    <source>
        <strain evidence="8 9">KNP414</strain>
    </source>
</reference>
<protein>
    <submittedName>
        <fullName evidence="8">Naphthalene dioxygenase ferredoxin</fullName>
    </submittedName>
</protein>
<keyword evidence="8" id="KW-0560">Oxidoreductase</keyword>
<keyword evidence="3" id="KW-0408">Iron</keyword>
<dbReference type="GO" id="GO:0004497">
    <property type="term" value="F:monooxygenase activity"/>
    <property type="evidence" value="ECO:0007669"/>
    <property type="project" value="UniProtKB-ARBA"/>
</dbReference>
<dbReference type="GO" id="GO:0046872">
    <property type="term" value="F:metal ion binding"/>
    <property type="evidence" value="ECO:0007669"/>
    <property type="project" value="UniProtKB-KW"/>
</dbReference>
<dbReference type="GO" id="GO:0016705">
    <property type="term" value="F:oxidoreductase activity, acting on paired donors, with incorporation or reduction of molecular oxygen"/>
    <property type="evidence" value="ECO:0007669"/>
    <property type="project" value="UniProtKB-ARBA"/>
</dbReference>
<name>F8F6L6_PAEMK</name>
<feature type="domain" description="Rieske" evidence="7">
    <location>
        <begin position="7"/>
        <end position="103"/>
    </location>
</feature>
<proteinExistence type="inferred from homology"/>
<dbReference type="EMBL" id="CP002869">
    <property type="protein sequence ID" value="AEI42970.1"/>
    <property type="molecule type" value="Genomic_DNA"/>
</dbReference>
<dbReference type="PANTHER" id="PTHR21496:SF0">
    <property type="entry name" value="RIESKE DOMAIN-CONTAINING PROTEIN"/>
    <property type="match status" value="1"/>
</dbReference>
<dbReference type="HOGENOM" id="CLU_055690_5_2_9"/>
<dbReference type="InterPro" id="IPR036922">
    <property type="entry name" value="Rieske_2Fe-2S_sf"/>
</dbReference>
<dbReference type="PATRIC" id="fig|1036673.3.peg.4078"/>
<dbReference type="GO" id="GO:0051213">
    <property type="term" value="F:dioxygenase activity"/>
    <property type="evidence" value="ECO:0007669"/>
    <property type="project" value="UniProtKB-KW"/>
</dbReference>
<dbReference type="GO" id="GO:0051537">
    <property type="term" value="F:2 iron, 2 sulfur cluster binding"/>
    <property type="evidence" value="ECO:0007669"/>
    <property type="project" value="UniProtKB-KW"/>
</dbReference>
<comment type="cofactor">
    <cofactor evidence="5">
        <name>[2Fe-2S] cluster</name>
        <dbReference type="ChEBI" id="CHEBI:190135"/>
    </cofactor>
</comment>
<organism evidence="8 9">
    <name type="scientific">Paenibacillus mucilaginosus (strain KNP414)</name>
    <dbReference type="NCBI Taxonomy" id="1036673"/>
    <lineage>
        <taxon>Bacteria</taxon>
        <taxon>Bacillati</taxon>
        <taxon>Bacillota</taxon>
        <taxon>Bacilli</taxon>
        <taxon>Bacillales</taxon>
        <taxon>Paenibacillaceae</taxon>
        <taxon>Paenibacillus</taxon>
    </lineage>
</organism>
<evidence type="ECO:0000256" key="3">
    <source>
        <dbReference type="ARBA" id="ARBA00023004"/>
    </source>
</evidence>
<dbReference type="Proteomes" id="UP000006620">
    <property type="component" value="Chromosome"/>
</dbReference>
<dbReference type="AlphaFoldDB" id="F8F6L6"/>
<evidence type="ECO:0000256" key="6">
    <source>
        <dbReference type="ARBA" id="ARBA00038001"/>
    </source>
</evidence>
<keyword evidence="2" id="KW-0479">Metal-binding</keyword>
<dbReference type="SUPFAM" id="SSF50022">
    <property type="entry name" value="ISP domain"/>
    <property type="match status" value="1"/>
</dbReference>